<accession>A0ABM1LQX6</accession>
<evidence type="ECO:0000313" key="2">
    <source>
        <dbReference type="RefSeq" id="XP_016649803.1"/>
    </source>
</evidence>
<keyword evidence="1" id="KW-1185">Reference proteome</keyword>
<dbReference type="RefSeq" id="XP_016649803.1">
    <property type="nucleotide sequence ID" value="XM_016794317.1"/>
</dbReference>
<proteinExistence type="predicted"/>
<sequence length="210" mass="23128">MADSSNSDSTQTINITLPNSTMNPFSSLTSVVNIKLDRTNYPLWLAQILPILRSRDLMGYVDGTIVCPSQQLSGSTTTNPAYTTWVEYDQMILSWINGSLTPSVLSVVASKRTSRATWEALEQRYASTSQNRILFLRNELIQTKKGDLSIADYLDKMNAISDNLALAGKPVGDDELVQIILNNLGPAYEMTVNAAQAQVVVDDFLATDEE</sequence>
<reference evidence="2" key="2">
    <citation type="submission" date="2025-08" db="UniProtKB">
        <authorList>
            <consortium name="RefSeq"/>
        </authorList>
    </citation>
    <scope>IDENTIFICATION</scope>
</reference>
<evidence type="ECO:0000313" key="1">
    <source>
        <dbReference type="Proteomes" id="UP000694861"/>
    </source>
</evidence>
<dbReference type="Pfam" id="PF14223">
    <property type="entry name" value="Retrotran_gag_2"/>
    <property type="match status" value="1"/>
</dbReference>
<dbReference type="GeneID" id="107881177"/>
<dbReference type="PANTHER" id="PTHR47481">
    <property type="match status" value="1"/>
</dbReference>
<protein>
    <submittedName>
        <fullName evidence="2">Uncharacterized protein LOC107881177</fullName>
    </submittedName>
</protein>
<gene>
    <name evidence="2" type="primary">LOC107881177</name>
</gene>
<reference evidence="1" key="1">
    <citation type="journal article" date="2012" name="Nat. Commun.">
        <title>The genome of Prunus mume.</title>
        <authorList>
            <person name="Zhang Q."/>
            <person name="Chen W."/>
            <person name="Sun L."/>
            <person name="Zhao F."/>
            <person name="Huang B."/>
            <person name="Yang W."/>
            <person name="Tao Y."/>
            <person name="Wang J."/>
            <person name="Yuan Z."/>
            <person name="Fan G."/>
            <person name="Xing Z."/>
            <person name="Han C."/>
            <person name="Pan H."/>
            <person name="Zhong X."/>
            <person name="Shi W."/>
            <person name="Liang X."/>
            <person name="Du D."/>
            <person name="Sun F."/>
            <person name="Xu Z."/>
            <person name="Hao R."/>
            <person name="Lv T."/>
            <person name="Lv Y."/>
            <person name="Zheng Z."/>
            <person name="Sun M."/>
            <person name="Luo L."/>
            <person name="Cai M."/>
            <person name="Gao Y."/>
            <person name="Wang J."/>
            <person name="Yin Y."/>
            <person name="Xu X."/>
            <person name="Cheng T."/>
            <person name="Wang J."/>
        </authorList>
    </citation>
    <scope>NUCLEOTIDE SEQUENCE [LARGE SCALE GENOMIC DNA]</scope>
</reference>
<dbReference type="PANTHER" id="PTHR47481:SF30">
    <property type="entry name" value="CCHC-TYPE DOMAIN-CONTAINING PROTEIN"/>
    <property type="match status" value="1"/>
</dbReference>
<name>A0ABM1LQX6_PRUMU</name>
<organism evidence="1 2">
    <name type="scientific">Prunus mume</name>
    <name type="common">Japanese apricot</name>
    <name type="synonym">Armeniaca mume</name>
    <dbReference type="NCBI Taxonomy" id="102107"/>
    <lineage>
        <taxon>Eukaryota</taxon>
        <taxon>Viridiplantae</taxon>
        <taxon>Streptophyta</taxon>
        <taxon>Embryophyta</taxon>
        <taxon>Tracheophyta</taxon>
        <taxon>Spermatophyta</taxon>
        <taxon>Magnoliopsida</taxon>
        <taxon>eudicotyledons</taxon>
        <taxon>Gunneridae</taxon>
        <taxon>Pentapetalae</taxon>
        <taxon>rosids</taxon>
        <taxon>fabids</taxon>
        <taxon>Rosales</taxon>
        <taxon>Rosaceae</taxon>
        <taxon>Amygdaloideae</taxon>
        <taxon>Amygdaleae</taxon>
        <taxon>Prunus</taxon>
    </lineage>
</organism>
<dbReference type="Proteomes" id="UP000694861">
    <property type="component" value="Linkage group LG5"/>
</dbReference>